<organism evidence="4 5">
    <name type="scientific">Bordetella genomosp. 5</name>
    <dbReference type="NCBI Taxonomy" id="1395608"/>
    <lineage>
        <taxon>Bacteria</taxon>
        <taxon>Pseudomonadati</taxon>
        <taxon>Pseudomonadota</taxon>
        <taxon>Betaproteobacteria</taxon>
        <taxon>Burkholderiales</taxon>
        <taxon>Alcaligenaceae</taxon>
        <taxon>Bordetella</taxon>
    </lineage>
</organism>
<dbReference type="InterPro" id="IPR050595">
    <property type="entry name" value="Bact_response_regulator"/>
</dbReference>
<sequence length="121" mass="13030">MNHVPTIAIVDDDDGVRTSLSSLIRSLGYRVRAYASAPAFLASLDEGYPDCLVSDIQMAPMTGEALQAALIAADCRFPMIFMTAFSTEAIRSRMLASGARAWLEKPVDGDIMARCLADALD</sequence>
<dbReference type="Gene3D" id="3.40.50.2300">
    <property type="match status" value="1"/>
</dbReference>
<dbReference type="SUPFAM" id="SSF52172">
    <property type="entry name" value="CheY-like"/>
    <property type="match status" value="1"/>
</dbReference>
<dbReference type="EMBL" id="NEVP01000006">
    <property type="protein sequence ID" value="OZI51824.1"/>
    <property type="molecule type" value="Genomic_DNA"/>
</dbReference>
<dbReference type="GO" id="GO:0000160">
    <property type="term" value="P:phosphorelay signal transduction system"/>
    <property type="evidence" value="ECO:0007669"/>
    <property type="project" value="InterPro"/>
</dbReference>
<dbReference type="InterPro" id="IPR001789">
    <property type="entry name" value="Sig_transdc_resp-reg_receiver"/>
</dbReference>
<proteinExistence type="predicted"/>
<feature type="domain" description="Response regulatory" evidence="3">
    <location>
        <begin position="6"/>
        <end position="120"/>
    </location>
</feature>
<dbReference type="PANTHER" id="PTHR44591:SF25">
    <property type="entry name" value="CHEMOTAXIS TWO-COMPONENT RESPONSE REGULATOR"/>
    <property type="match status" value="1"/>
</dbReference>
<evidence type="ECO:0000313" key="4">
    <source>
        <dbReference type="EMBL" id="OZI51824.1"/>
    </source>
</evidence>
<feature type="modified residue" description="4-aspartylphosphate" evidence="2">
    <location>
        <position position="55"/>
    </location>
</feature>
<dbReference type="InterPro" id="IPR011006">
    <property type="entry name" value="CheY-like_superfamily"/>
</dbReference>
<dbReference type="OrthoDB" id="9802186at2"/>
<dbReference type="PROSITE" id="PS50110">
    <property type="entry name" value="RESPONSE_REGULATORY"/>
    <property type="match status" value="1"/>
</dbReference>
<gene>
    <name evidence="4" type="ORF">CAL25_09875</name>
</gene>
<keyword evidence="5" id="KW-1185">Reference proteome</keyword>
<evidence type="ECO:0000259" key="3">
    <source>
        <dbReference type="PROSITE" id="PS50110"/>
    </source>
</evidence>
<reference evidence="4 5" key="1">
    <citation type="submission" date="2017-05" db="EMBL/GenBank/DDBJ databases">
        <title>Complete and WGS of Bordetella genogroups.</title>
        <authorList>
            <person name="Spilker T."/>
            <person name="LiPuma J."/>
        </authorList>
    </citation>
    <scope>NUCLEOTIDE SEQUENCE [LARGE SCALE GENOMIC DNA]</scope>
    <source>
        <strain evidence="4 5">AU10456</strain>
    </source>
</reference>
<dbReference type="AlphaFoldDB" id="A0A261TQ94"/>
<comment type="caution">
    <text evidence="4">The sequence shown here is derived from an EMBL/GenBank/DDBJ whole genome shotgun (WGS) entry which is preliminary data.</text>
</comment>
<name>A0A261TQ94_9BORD</name>
<evidence type="ECO:0000256" key="2">
    <source>
        <dbReference type="PROSITE-ProRule" id="PRU00169"/>
    </source>
</evidence>
<evidence type="ECO:0000256" key="1">
    <source>
        <dbReference type="ARBA" id="ARBA00022553"/>
    </source>
</evidence>
<protein>
    <recommendedName>
        <fullName evidence="3">Response regulatory domain-containing protein</fullName>
    </recommendedName>
</protein>
<keyword evidence="1 2" id="KW-0597">Phosphoprotein</keyword>
<dbReference type="Proteomes" id="UP000216913">
    <property type="component" value="Unassembled WGS sequence"/>
</dbReference>
<accession>A0A261TQ94</accession>
<dbReference type="Pfam" id="PF00072">
    <property type="entry name" value="Response_reg"/>
    <property type="match status" value="1"/>
</dbReference>
<dbReference type="RefSeq" id="WP_094799778.1">
    <property type="nucleotide sequence ID" value="NZ_NEVN01000005.1"/>
</dbReference>
<evidence type="ECO:0000313" key="5">
    <source>
        <dbReference type="Proteomes" id="UP000216913"/>
    </source>
</evidence>
<dbReference type="PANTHER" id="PTHR44591">
    <property type="entry name" value="STRESS RESPONSE REGULATOR PROTEIN 1"/>
    <property type="match status" value="1"/>
</dbReference>
<dbReference type="SMART" id="SM00448">
    <property type="entry name" value="REC"/>
    <property type="match status" value="1"/>
</dbReference>